<dbReference type="Gene3D" id="3.40.50.720">
    <property type="entry name" value="NAD(P)-binding Rossmann-like Domain"/>
    <property type="match status" value="1"/>
</dbReference>
<dbReference type="PROSITE" id="PS00061">
    <property type="entry name" value="ADH_SHORT"/>
    <property type="match status" value="1"/>
</dbReference>
<accession>A0A6J7F2B3</accession>
<evidence type="ECO:0000313" key="4">
    <source>
        <dbReference type="EMBL" id="CAB4835652.1"/>
    </source>
</evidence>
<sequence length="259" mass="27749">MGDLDGKTILISGVGPGLGHDIAQIALREGANVVAGARQLERLTEICVELDPTGERIAPLPCDITNRAACDQLLERALARFGRIDGVVHVAAHDYSFGGLEGGDLDEWRMIYDINVFGTMQLTQAALPALKANGGSIVMIGSQSTDLPRVMQMAYASSKAALRNIGKQLAVELGPYKIRVNTVVATWMWGPAVQGYVAGVAAQRGVDEQVVIDEIASNMPLREIPEDDDVAEMANFLLSDRARMVTGQAIFVNAGEFIN</sequence>
<keyword evidence="2" id="KW-0560">Oxidoreductase</keyword>
<gene>
    <name evidence="3" type="ORF">UFOPK2754_02256</name>
    <name evidence="4" type="ORF">UFOPK3139_02576</name>
    <name evidence="5" type="ORF">UFOPK3543_00201</name>
    <name evidence="6" type="ORF">UFOPK3967_02926</name>
</gene>
<dbReference type="EMBL" id="CAFBOS010000270">
    <property type="protein sequence ID" value="CAB5023846.1"/>
    <property type="molecule type" value="Genomic_DNA"/>
</dbReference>
<evidence type="ECO:0000313" key="3">
    <source>
        <dbReference type="EMBL" id="CAB4758592.1"/>
    </source>
</evidence>
<evidence type="ECO:0000313" key="6">
    <source>
        <dbReference type="EMBL" id="CAB5023846.1"/>
    </source>
</evidence>
<dbReference type="EMBL" id="CAEZYR010000096">
    <property type="protein sequence ID" value="CAB4758592.1"/>
    <property type="molecule type" value="Genomic_DNA"/>
</dbReference>
<protein>
    <submittedName>
        <fullName evidence="5">Unannotated protein</fullName>
    </submittedName>
</protein>
<dbReference type="CDD" id="cd05233">
    <property type="entry name" value="SDR_c"/>
    <property type="match status" value="1"/>
</dbReference>
<dbReference type="FunFam" id="3.40.50.720:FF:000084">
    <property type="entry name" value="Short-chain dehydrogenase reductase"/>
    <property type="match status" value="1"/>
</dbReference>
<name>A0A6J7F2B3_9ZZZZ</name>
<dbReference type="PANTHER" id="PTHR43008">
    <property type="entry name" value="BENZIL REDUCTASE"/>
    <property type="match status" value="1"/>
</dbReference>
<comment type="similarity">
    <text evidence="1">Belongs to the short-chain dehydrogenases/reductases (SDR) family.</text>
</comment>
<dbReference type="PANTHER" id="PTHR43008:SF4">
    <property type="entry name" value="CHAIN DEHYDROGENASE, PUTATIVE (AFU_ORTHOLOGUE AFUA_4G08710)-RELATED"/>
    <property type="match status" value="1"/>
</dbReference>
<dbReference type="InterPro" id="IPR036291">
    <property type="entry name" value="NAD(P)-bd_dom_sf"/>
</dbReference>
<dbReference type="PRINTS" id="PR00081">
    <property type="entry name" value="GDHRDH"/>
</dbReference>
<dbReference type="GO" id="GO:0050664">
    <property type="term" value="F:oxidoreductase activity, acting on NAD(P)H, oxygen as acceptor"/>
    <property type="evidence" value="ECO:0007669"/>
    <property type="project" value="TreeGrafter"/>
</dbReference>
<organism evidence="5">
    <name type="scientific">freshwater metagenome</name>
    <dbReference type="NCBI Taxonomy" id="449393"/>
    <lineage>
        <taxon>unclassified sequences</taxon>
        <taxon>metagenomes</taxon>
        <taxon>ecological metagenomes</taxon>
    </lineage>
</organism>
<dbReference type="NCBIfam" id="NF005909">
    <property type="entry name" value="PRK07890.1"/>
    <property type="match status" value="1"/>
</dbReference>
<proteinExistence type="inferred from homology"/>
<dbReference type="InterPro" id="IPR020904">
    <property type="entry name" value="Sc_DH/Rdtase_CS"/>
</dbReference>
<dbReference type="AlphaFoldDB" id="A0A6J7F2B3"/>
<dbReference type="EMBL" id="CAFABA010000139">
    <property type="protein sequence ID" value="CAB4835652.1"/>
    <property type="molecule type" value="Genomic_DNA"/>
</dbReference>
<evidence type="ECO:0000313" key="5">
    <source>
        <dbReference type="EMBL" id="CAB4890282.1"/>
    </source>
</evidence>
<reference evidence="5" key="1">
    <citation type="submission" date="2020-05" db="EMBL/GenBank/DDBJ databases">
        <authorList>
            <person name="Chiriac C."/>
            <person name="Salcher M."/>
            <person name="Ghai R."/>
            <person name="Kavagutti S V."/>
        </authorList>
    </citation>
    <scope>NUCLEOTIDE SEQUENCE</scope>
</reference>
<dbReference type="InterPro" id="IPR002347">
    <property type="entry name" value="SDR_fam"/>
</dbReference>
<evidence type="ECO:0000256" key="2">
    <source>
        <dbReference type="ARBA" id="ARBA00023002"/>
    </source>
</evidence>
<dbReference type="Pfam" id="PF13561">
    <property type="entry name" value="adh_short_C2"/>
    <property type="match status" value="1"/>
</dbReference>
<evidence type="ECO:0000256" key="1">
    <source>
        <dbReference type="ARBA" id="ARBA00006484"/>
    </source>
</evidence>
<dbReference type="EMBL" id="CAFBMH010000004">
    <property type="protein sequence ID" value="CAB4890282.1"/>
    <property type="molecule type" value="Genomic_DNA"/>
</dbReference>
<dbReference type="SUPFAM" id="SSF51735">
    <property type="entry name" value="NAD(P)-binding Rossmann-fold domains"/>
    <property type="match status" value="1"/>
</dbReference>